<feature type="domain" description="PPC" evidence="1">
    <location>
        <begin position="2"/>
        <end position="133"/>
    </location>
</feature>
<dbReference type="SUPFAM" id="SSF117856">
    <property type="entry name" value="AF0104/ALDC/Ptd012-like"/>
    <property type="match status" value="1"/>
</dbReference>
<dbReference type="CDD" id="cd11378">
    <property type="entry name" value="DUF296"/>
    <property type="match status" value="1"/>
</dbReference>
<protein>
    <submittedName>
        <fullName evidence="2">DNA-binding protein</fullName>
    </submittedName>
</protein>
<dbReference type="Proteomes" id="UP001149400">
    <property type="component" value="Unassembled WGS sequence"/>
</dbReference>
<comment type="caution">
    <text evidence="2">The sequence shown here is derived from an EMBL/GenBank/DDBJ whole genome shotgun (WGS) entry which is preliminary data.</text>
</comment>
<reference evidence="2" key="1">
    <citation type="submission" date="2021-12" db="EMBL/GenBank/DDBJ databases">
        <title>Enterovibrio ZSDZ35 sp. nov. and Enterovibrio ZSDZ42 sp. nov., isolated from coastal seawater in Qingdao.</title>
        <authorList>
            <person name="Zhang P."/>
        </authorList>
    </citation>
    <scope>NUCLEOTIDE SEQUENCE</scope>
    <source>
        <strain evidence="2">ZSDZ42</strain>
    </source>
</reference>
<dbReference type="PANTHER" id="PTHR34988:SF1">
    <property type="entry name" value="DNA-BINDING PROTEIN"/>
    <property type="match status" value="1"/>
</dbReference>
<gene>
    <name evidence="2" type="ORF">LRP50_00700</name>
</gene>
<dbReference type="PROSITE" id="PS51742">
    <property type="entry name" value="PPC"/>
    <property type="match status" value="1"/>
</dbReference>
<evidence type="ECO:0000313" key="2">
    <source>
        <dbReference type="EMBL" id="MDD1791646.1"/>
    </source>
</evidence>
<organism evidence="2 3">
    <name type="scientific">Enterovibrio gelatinilyticus</name>
    <dbReference type="NCBI Taxonomy" id="2899819"/>
    <lineage>
        <taxon>Bacteria</taxon>
        <taxon>Pseudomonadati</taxon>
        <taxon>Pseudomonadota</taxon>
        <taxon>Gammaproteobacteria</taxon>
        <taxon>Vibrionales</taxon>
        <taxon>Vibrionaceae</taxon>
        <taxon>Enterovibrio</taxon>
    </lineage>
</organism>
<dbReference type="Gene3D" id="3.30.1330.80">
    <property type="entry name" value="Hypothetical protein, similar to alpha- acetolactate decarboxylase, domain 2"/>
    <property type="match status" value="1"/>
</dbReference>
<sequence>MPSSVQPIAFRLTRGADLKQSIFDAVKGNDIQAGCVVSVVGCLSSINMRLADSVSVFQKDACFEILSLSGTLTPEHIHLHISVADEEGGAWGGHLLDGTIVSHTAEICLLAFSNYQFNREFDADTGYSELVVKPGVNSSCFSTK</sequence>
<dbReference type="PANTHER" id="PTHR34988">
    <property type="entry name" value="PROTEIN, PUTATIVE-RELATED"/>
    <property type="match status" value="1"/>
</dbReference>
<dbReference type="EMBL" id="JAJUBC010000001">
    <property type="protein sequence ID" value="MDD1791646.1"/>
    <property type="molecule type" value="Genomic_DNA"/>
</dbReference>
<dbReference type="RefSeq" id="WP_274162742.1">
    <property type="nucleotide sequence ID" value="NZ_JAJUBC010000001.1"/>
</dbReference>
<evidence type="ECO:0000313" key="3">
    <source>
        <dbReference type="Proteomes" id="UP001149400"/>
    </source>
</evidence>
<dbReference type="GO" id="GO:0003677">
    <property type="term" value="F:DNA binding"/>
    <property type="evidence" value="ECO:0007669"/>
    <property type="project" value="UniProtKB-KW"/>
</dbReference>
<accession>A0ABT5QUG4</accession>
<keyword evidence="3" id="KW-1185">Reference proteome</keyword>
<evidence type="ECO:0000259" key="1">
    <source>
        <dbReference type="PROSITE" id="PS51742"/>
    </source>
</evidence>
<proteinExistence type="predicted"/>
<name>A0ABT5QUG4_9GAMM</name>
<dbReference type="InterPro" id="IPR005175">
    <property type="entry name" value="PPC_dom"/>
</dbReference>
<dbReference type="Pfam" id="PF03479">
    <property type="entry name" value="PCC"/>
    <property type="match status" value="1"/>
</dbReference>
<keyword evidence="2" id="KW-0238">DNA-binding</keyword>